<reference evidence="8" key="1">
    <citation type="submission" date="2021-05" db="EMBL/GenBank/DDBJ databases">
        <title>Genome of Sphingobium sp. strain.</title>
        <authorList>
            <person name="Fan R."/>
        </authorList>
    </citation>
    <scope>NUCLEOTIDE SEQUENCE</scope>
    <source>
        <strain evidence="8">H33</strain>
    </source>
</reference>
<dbReference type="Gene3D" id="1.20.120.1220">
    <property type="match status" value="1"/>
</dbReference>
<name>A0A9X1DCA9_9SPHN</name>
<feature type="transmembrane region" description="Helical" evidence="6">
    <location>
        <begin position="136"/>
        <end position="154"/>
    </location>
</feature>
<evidence type="ECO:0000256" key="4">
    <source>
        <dbReference type="ARBA" id="ARBA00022989"/>
    </source>
</evidence>
<sequence>MSHAAIACQILACALLVGAAFQDLRTRSIANGWSVALLVLFAVAYALGVIAGPLVSHLLHFALALSVGMILFALRWFGGGDAKLYAAIALWFSLGNSLYLFVSVALAGLVLAVAHLLIRMVQSKETRARAIREGKIAYGVAIAAGAIAALPRVML</sequence>
<evidence type="ECO:0000256" key="1">
    <source>
        <dbReference type="ARBA" id="ARBA00004651"/>
    </source>
</evidence>
<keyword evidence="5 6" id="KW-0472">Membrane</keyword>
<feature type="transmembrane region" description="Helical" evidence="6">
    <location>
        <begin position="58"/>
        <end position="78"/>
    </location>
</feature>
<comment type="caution">
    <text evidence="8">The sequence shown here is derived from an EMBL/GenBank/DDBJ whole genome shotgun (WGS) entry which is preliminary data.</text>
</comment>
<dbReference type="PANTHER" id="PTHR36506">
    <property type="entry name" value="PREFLAGELLIN PEPTIDASE"/>
    <property type="match status" value="1"/>
</dbReference>
<dbReference type="Proteomes" id="UP001138757">
    <property type="component" value="Unassembled WGS sequence"/>
</dbReference>
<evidence type="ECO:0000256" key="6">
    <source>
        <dbReference type="SAM" id="Phobius"/>
    </source>
</evidence>
<dbReference type="InterPro" id="IPR052218">
    <property type="entry name" value="Preflagellin_Peptidase"/>
</dbReference>
<dbReference type="AlphaFoldDB" id="A0A9X1DCA9"/>
<dbReference type="RefSeq" id="WP_214623060.1">
    <property type="nucleotide sequence ID" value="NZ_JAHGAW010000006.1"/>
</dbReference>
<keyword evidence="4 6" id="KW-1133">Transmembrane helix</keyword>
<dbReference type="Pfam" id="PF01478">
    <property type="entry name" value="Peptidase_A24"/>
    <property type="match status" value="1"/>
</dbReference>
<feature type="transmembrane region" description="Helical" evidence="6">
    <location>
        <begin position="98"/>
        <end position="116"/>
    </location>
</feature>
<organism evidence="8 9">
    <name type="scientific">Sphingobium nicotianae</name>
    <dbReference type="NCBI Taxonomy" id="2782607"/>
    <lineage>
        <taxon>Bacteria</taxon>
        <taxon>Pseudomonadati</taxon>
        <taxon>Pseudomonadota</taxon>
        <taxon>Alphaproteobacteria</taxon>
        <taxon>Sphingomonadales</taxon>
        <taxon>Sphingomonadaceae</taxon>
        <taxon>Sphingobium</taxon>
    </lineage>
</organism>
<protein>
    <submittedName>
        <fullName evidence="8">Prepilin peptidase</fullName>
        <ecNumber evidence="8">3.4.23.43</ecNumber>
    </submittedName>
</protein>
<keyword evidence="2" id="KW-1003">Cell membrane</keyword>
<evidence type="ECO:0000313" key="9">
    <source>
        <dbReference type="Proteomes" id="UP001138757"/>
    </source>
</evidence>
<dbReference type="EC" id="3.4.23.43" evidence="8"/>
<feature type="domain" description="Prepilin type IV endopeptidase peptidase" evidence="7">
    <location>
        <begin position="11"/>
        <end position="113"/>
    </location>
</feature>
<proteinExistence type="predicted"/>
<comment type="subcellular location">
    <subcellularLocation>
        <location evidence="1">Cell membrane</location>
        <topology evidence="1">Multi-pass membrane protein</topology>
    </subcellularLocation>
</comment>
<dbReference type="PANTHER" id="PTHR36506:SF1">
    <property type="entry name" value="PREFLAGELLIN PEPTIDASE"/>
    <property type="match status" value="1"/>
</dbReference>
<dbReference type="GO" id="GO:0005886">
    <property type="term" value="C:plasma membrane"/>
    <property type="evidence" value="ECO:0007669"/>
    <property type="project" value="UniProtKB-SubCell"/>
</dbReference>
<evidence type="ECO:0000256" key="3">
    <source>
        <dbReference type="ARBA" id="ARBA00022692"/>
    </source>
</evidence>
<keyword evidence="9" id="KW-1185">Reference proteome</keyword>
<dbReference type="GO" id="GO:0004190">
    <property type="term" value="F:aspartic-type endopeptidase activity"/>
    <property type="evidence" value="ECO:0007669"/>
    <property type="project" value="UniProtKB-EC"/>
</dbReference>
<evidence type="ECO:0000256" key="2">
    <source>
        <dbReference type="ARBA" id="ARBA00022475"/>
    </source>
</evidence>
<evidence type="ECO:0000313" key="8">
    <source>
        <dbReference type="EMBL" id="MBT2187254.1"/>
    </source>
</evidence>
<gene>
    <name evidence="8" type="ORF">KK488_09890</name>
</gene>
<dbReference type="InterPro" id="IPR000045">
    <property type="entry name" value="Prepilin_IV_endopep_pep"/>
</dbReference>
<keyword evidence="8" id="KW-0378">Hydrolase</keyword>
<accession>A0A9X1DCA9</accession>
<dbReference type="EMBL" id="JAHGAW010000006">
    <property type="protein sequence ID" value="MBT2187254.1"/>
    <property type="molecule type" value="Genomic_DNA"/>
</dbReference>
<feature type="transmembrane region" description="Helical" evidence="6">
    <location>
        <begin position="29"/>
        <end position="51"/>
    </location>
</feature>
<evidence type="ECO:0000259" key="7">
    <source>
        <dbReference type="Pfam" id="PF01478"/>
    </source>
</evidence>
<evidence type="ECO:0000256" key="5">
    <source>
        <dbReference type="ARBA" id="ARBA00023136"/>
    </source>
</evidence>
<keyword evidence="3 6" id="KW-0812">Transmembrane</keyword>